<evidence type="ECO:0000313" key="1">
    <source>
        <dbReference type="EMBL" id="MCC5466033.1"/>
    </source>
</evidence>
<name>A0ABS8HS71_9FIRM</name>
<organism evidence="1 2">
    <name type="scientific">Pelosinus baikalensis</name>
    <dbReference type="NCBI Taxonomy" id="2892015"/>
    <lineage>
        <taxon>Bacteria</taxon>
        <taxon>Bacillati</taxon>
        <taxon>Bacillota</taxon>
        <taxon>Negativicutes</taxon>
        <taxon>Selenomonadales</taxon>
        <taxon>Sporomusaceae</taxon>
        <taxon>Pelosinus</taxon>
    </lineage>
</organism>
<sequence>MNSKAELVELIQQLPEEKVAIAITLIKELQEKTESSEINPDPIFDLMKTVIYAMNNSLYDLSIEAGRREEKVLANRLESYRKRVSEAWEVYKK</sequence>
<dbReference type="EMBL" id="JAJHJB010000014">
    <property type="protein sequence ID" value="MCC5466033.1"/>
    <property type="molecule type" value="Genomic_DNA"/>
</dbReference>
<proteinExistence type="predicted"/>
<protein>
    <submittedName>
        <fullName evidence="1">Uncharacterized protein</fullName>
    </submittedName>
</protein>
<dbReference type="RefSeq" id="WP_229535228.1">
    <property type="nucleotide sequence ID" value="NZ_JAJHJB010000014.1"/>
</dbReference>
<accession>A0ABS8HS71</accession>
<keyword evidence="2" id="KW-1185">Reference proteome</keyword>
<gene>
    <name evidence="1" type="ORF">LMF89_11755</name>
</gene>
<comment type="caution">
    <text evidence="1">The sequence shown here is derived from an EMBL/GenBank/DDBJ whole genome shotgun (WGS) entry which is preliminary data.</text>
</comment>
<dbReference type="Proteomes" id="UP001165492">
    <property type="component" value="Unassembled WGS sequence"/>
</dbReference>
<evidence type="ECO:0000313" key="2">
    <source>
        <dbReference type="Proteomes" id="UP001165492"/>
    </source>
</evidence>
<reference evidence="1" key="1">
    <citation type="submission" date="2021-11" db="EMBL/GenBank/DDBJ databases">
        <title>Description of a new species Pelosinus isolated from the bottom sediments of Lake Baikal.</title>
        <authorList>
            <person name="Zakharyuk A."/>
        </authorList>
    </citation>
    <scope>NUCLEOTIDE SEQUENCE</scope>
    <source>
        <strain evidence="1">Bkl1</strain>
    </source>
</reference>